<evidence type="ECO:0000313" key="2">
    <source>
        <dbReference type="Proteomes" id="UP000015388"/>
    </source>
</evidence>
<dbReference type="RefSeq" id="WP_020933541.1">
    <property type="nucleotide sequence ID" value="NC_021915.1"/>
</dbReference>
<reference evidence="1 2" key="1">
    <citation type="submission" date="2012-11" db="EMBL/GenBank/DDBJ databases">
        <title>The complete genome sequence of Corynebacterium maris Coryn-1 (=DSM 45190).</title>
        <authorList>
            <person name="Schaffert L."/>
            <person name="Albersmeier A."/>
            <person name="Kalinowski J."/>
            <person name="Ruckert C."/>
        </authorList>
    </citation>
    <scope>NUCLEOTIDE SEQUENCE [LARGE SCALE GENOMIC DNA]</scope>
    <source>
        <strain evidence="2">Coryn-1</strain>
    </source>
</reference>
<dbReference type="AlphaFoldDB" id="S5TFB3"/>
<dbReference type="STRING" id="1224163.B841_00615"/>
<dbReference type="Pfam" id="PF11855">
    <property type="entry name" value="DUF3375"/>
    <property type="match status" value="1"/>
</dbReference>
<evidence type="ECO:0008006" key="3">
    <source>
        <dbReference type="Google" id="ProtNLM"/>
    </source>
</evidence>
<name>S5TFB3_9CORY</name>
<organism evidence="1 2">
    <name type="scientific">Corynebacterium maris DSM 45190</name>
    <dbReference type="NCBI Taxonomy" id="1224163"/>
    <lineage>
        <taxon>Bacteria</taxon>
        <taxon>Bacillati</taxon>
        <taxon>Actinomycetota</taxon>
        <taxon>Actinomycetes</taxon>
        <taxon>Mycobacteriales</taxon>
        <taxon>Corynebacteriaceae</taxon>
        <taxon>Corynebacterium</taxon>
    </lineage>
</organism>
<dbReference type="HOGENOM" id="CLU_031117_1_0_11"/>
<dbReference type="OrthoDB" id="138803at2"/>
<dbReference type="PATRIC" id="fig|1224163.3.peg.124"/>
<keyword evidence="2" id="KW-1185">Reference proteome</keyword>
<sequence>MSEVQALADVHALLRLSEQSPAWAILRAQNAPVILSVLGNVFPVGNQQLAGTEVMLAADPVLADIREQTGLDLPRSTPAYVNEWVKAGFLVRRSPQGTREEFYELSPDTLGALEYVRQLASPQRSVTRSRLSTLTGRLSNLAVETDPDEATVLKRLEEEKARLQARIDRVREQGAEAITDDEAVEKTREVLALVADLPTDFARVRDDVEQLDRGLRASILEEQISAGEVLDNVFRGVDLISDSEAGKAFNGFYELLFDREQSAQLDATLAAVLSRGFIDRLSADERTQLRGLVQTLESSSDDVHDSMTGLSRSLHRFVQSREAESQQALASAINQAQQLALKTGQVMSDPSRSIGVELELTTRQPRSLSTWRLHDPADYRITADMDVHEPTEIDLAAMRERIRESEIDWAELHESINYALTRQAEPSISEVLGHRPATQGLASVVGLITLAHRFGERSEGTEHLHWVGADGRQLRARYACHRFPDPVSTPRSIHERHH</sequence>
<dbReference type="Proteomes" id="UP000015388">
    <property type="component" value="Chromosome"/>
</dbReference>
<dbReference type="EMBL" id="CP003924">
    <property type="protein sequence ID" value="AGS33606.1"/>
    <property type="molecule type" value="Genomic_DNA"/>
</dbReference>
<gene>
    <name evidence="1" type="ORF">B841_00615</name>
</gene>
<accession>S5TFB3</accession>
<evidence type="ECO:0000313" key="1">
    <source>
        <dbReference type="EMBL" id="AGS33606.1"/>
    </source>
</evidence>
<dbReference type="eggNOG" id="COG4942">
    <property type="taxonomic scope" value="Bacteria"/>
</dbReference>
<protein>
    <recommendedName>
        <fullName evidence="3">DUF3375 domain-containing protein</fullName>
    </recommendedName>
</protein>
<dbReference type="KEGG" id="cmd:B841_00615"/>
<proteinExistence type="predicted"/>
<dbReference type="InterPro" id="IPR021804">
    <property type="entry name" value="DUF3375"/>
</dbReference>